<dbReference type="SUPFAM" id="SSF48264">
    <property type="entry name" value="Cytochrome P450"/>
    <property type="match status" value="1"/>
</dbReference>
<dbReference type="VEuPathDB" id="FungiDB:ATEG_04967"/>
<dbReference type="GO" id="GO:0016705">
    <property type="term" value="F:oxidoreductase activity, acting on paired donors, with incorporation or reduction of molecular oxygen"/>
    <property type="evidence" value="ECO:0007669"/>
    <property type="project" value="InterPro"/>
</dbReference>
<keyword evidence="7 9" id="KW-0503">Monooxygenase</keyword>
<evidence type="ECO:0000313" key="10">
    <source>
        <dbReference type="EMBL" id="GFF15812.1"/>
    </source>
</evidence>
<organism evidence="10 11">
    <name type="scientific">Aspergillus terreus</name>
    <dbReference type="NCBI Taxonomy" id="33178"/>
    <lineage>
        <taxon>Eukaryota</taxon>
        <taxon>Fungi</taxon>
        <taxon>Dikarya</taxon>
        <taxon>Ascomycota</taxon>
        <taxon>Pezizomycotina</taxon>
        <taxon>Eurotiomycetes</taxon>
        <taxon>Eurotiomycetidae</taxon>
        <taxon>Eurotiales</taxon>
        <taxon>Aspergillaceae</taxon>
        <taxon>Aspergillus</taxon>
        <taxon>Aspergillus subgen. Circumdati</taxon>
    </lineage>
</organism>
<evidence type="ECO:0000256" key="7">
    <source>
        <dbReference type="ARBA" id="ARBA00023033"/>
    </source>
</evidence>
<dbReference type="AlphaFoldDB" id="A0A5M3Z1A1"/>
<reference evidence="10 11" key="1">
    <citation type="submission" date="2020-01" db="EMBL/GenBank/DDBJ databases">
        <title>Aspergillus terreus IFO 6365 whole genome shotgun sequence.</title>
        <authorList>
            <person name="Kanamasa S."/>
            <person name="Takahashi H."/>
        </authorList>
    </citation>
    <scope>NUCLEOTIDE SEQUENCE [LARGE SCALE GENOMIC DNA]</scope>
    <source>
        <strain evidence="10 11">IFO 6365</strain>
    </source>
</reference>
<dbReference type="Pfam" id="PF00067">
    <property type="entry name" value="p450"/>
    <property type="match status" value="1"/>
</dbReference>
<dbReference type="InterPro" id="IPR036396">
    <property type="entry name" value="Cyt_P450_sf"/>
</dbReference>
<keyword evidence="4 8" id="KW-0479">Metal-binding</keyword>
<keyword evidence="6 8" id="KW-0408">Iron</keyword>
<gene>
    <name evidence="10" type="ORF">ATEIFO6365_0005000200</name>
</gene>
<dbReference type="Gene3D" id="1.10.630.10">
    <property type="entry name" value="Cytochrome P450"/>
    <property type="match status" value="1"/>
</dbReference>
<evidence type="ECO:0000256" key="6">
    <source>
        <dbReference type="ARBA" id="ARBA00023004"/>
    </source>
</evidence>
<dbReference type="PRINTS" id="PR00463">
    <property type="entry name" value="EP450I"/>
</dbReference>
<name>A0A5M3Z1A1_ASPTE</name>
<dbReference type="PANTHER" id="PTHR24305:SF29">
    <property type="entry name" value="BENZOATE-PARA-HYDROXYLASE"/>
    <property type="match status" value="1"/>
</dbReference>
<keyword evidence="5 9" id="KW-0560">Oxidoreductase</keyword>
<dbReference type="GO" id="GO:0045122">
    <property type="term" value="P:aflatoxin biosynthetic process"/>
    <property type="evidence" value="ECO:0007669"/>
    <property type="project" value="UniProtKB-ARBA"/>
</dbReference>
<dbReference type="InterPro" id="IPR001128">
    <property type="entry name" value="Cyt_P450"/>
</dbReference>
<accession>A0A5M3Z1A1</accession>
<dbReference type="PANTHER" id="PTHR24305">
    <property type="entry name" value="CYTOCHROME P450"/>
    <property type="match status" value="1"/>
</dbReference>
<proteinExistence type="inferred from homology"/>
<sequence>MAISHLLTRSVADFPVVTALGTVIGVLCVISSAVYNVYVHPLSRYPGPRLAAASRLWFCWHLIRGELPFVIHELHLHLKYGDVVRVAPDELSYTHPDAWNQIYGLRPRKREIMKDPTFYSSLPSGKGSIVNADRERHGHLRKLMSYGFSERALREQESVVRAYADFFHQRIMETLGGKGGEVDLVRWYNFFTFDVMGHLVFGESFDCLQSTGYNPWVALIFDSVRIGGLLRSIKFWPWLTPIVQHLVPAKLQERRREQKRIARQKAAYRKSIEDGRRDLISSLLQPDSGVTDAEYQSTVESLIIAGSETTATLLAGVTFHLLKNPDKLKRATMEVRNAFSSPEAITFVNVNKLPYLIACLTEALRIYPPVGDGFPRNTGENTEILLDKPVPPNTLVRVTHWATFHSPSNFTRPDEFIPERWLEGEHGFENDRKSALQPFHVGPRNCIGRNLAYMEMRLLMALVLFRFDMELCDVSEDWDRQKSFLLWAKPELMVRLSPRTV</sequence>
<protein>
    <submittedName>
        <fullName evidence="10">Cytochrome P450 monooxygenase</fullName>
    </submittedName>
</protein>
<evidence type="ECO:0000256" key="1">
    <source>
        <dbReference type="ARBA" id="ARBA00001971"/>
    </source>
</evidence>
<evidence type="ECO:0000256" key="2">
    <source>
        <dbReference type="ARBA" id="ARBA00010617"/>
    </source>
</evidence>
<dbReference type="EMBL" id="BLJY01000005">
    <property type="protein sequence ID" value="GFF15812.1"/>
    <property type="molecule type" value="Genomic_DNA"/>
</dbReference>
<comment type="caution">
    <text evidence="10">The sequence shown here is derived from an EMBL/GenBank/DDBJ whole genome shotgun (WGS) entry which is preliminary data.</text>
</comment>
<evidence type="ECO:0000256" key="5">
    <source>
        <dbReference type="ARBA" id="ARBA00023002"/>
    </source>
</evidence>
<feature type="binding site" description="axial binding residue" evidence="8">
    <location>
        <position position="446"/>
    </location>
    <ligand>
        <name>heme</name>
        <dbReference type="ChEBI" id="CHEBI:30413"/>
    </ligand>
    <ligandPart>
        <name>Fe</name>
        <dbReference type="ChEBI" id="CHEBI:18248"/>
    </ligandPart>
</feature>
<evidence type="ECO:0000256" key="3">
    <source>
        <dbReference type="ARBA" id="ARBA00022617"/>
    </source>
</evidence>
<dbReference type="Proteomes" id="UP000452235">
    <property type="component" value="Unassembled WGS sequence"/>
</dbReference>
<dbReference type="GO" id="GO:0005506">
    <property type="term" value="F:iron ion binding"/>
    <property type="evidence" value="ECO:0007669"/>
    <property type="project" value="InterPro"/>
</dbReference>
<dbReference type="InterPro" id="IPR050121">
    <property type="entry name" value="Cytochrome_P450_monoxygenase"/>
</dbReference>
<dbReference type="GO" id="GO:0020037">
    <property type="term" value="F:heme binding"/>
    <property type="evidence" value="ECO:0007669"/>
    <property type="project" value="InterPro"/>
</dbReference>
<comment type="cofactor">
    <cofactor evidence="1 8">
        <name>heme</name>
        <dbReference type="ChEBI" id="CHEBI:30413"/>
    </cofactor>
</comment>
<keyword evidence="3 8" id="KW-0349">Heme</keyword>
<keyword evidence="11" id="KW-1185">Reference proteome</keyword>
<dbReference type="GO" id="GO:0004497">
    <property type="term" value="F:monooxygenase activity"/>
    <property type="evidence" value="ECO:0007669"/>
    <property type="project" value="UniProtKB-KW"/>
</dbReference>
<evidence type="ECO:0000256" key="4">
    <source>
        <dbReference type="ARBA" id="ARBA00022723"/>
    </source>
</evidence>
<dbReference type="InterPro" id="IPR017972">
    <property type="entry name" value="Cyt_P450_CS"/>
</dbReference>
<evidence type="ECO:0000256" key="9">
    <source>
        <dbReference type="RuleBase" id="RU000461"/>
    </source>
</evidence>
<dbReference type="FunFam" id="1.10.630.10:FF:000047">
    <property type="entry name" value="Cytochrome P450 monooxygenase"/>
    <property type="match status" value="1"/>
</dbReference>
<dbReference type="PRINTS" id="PR00385">
    <property type="entry name" value="P450"/>
</dbReference>
<evidence type="ECO:0000313" key="11">
    <source>
        <dbReference type="Proteomes" id="UP000452235"/>
    </source>
</evidence>
<comment type="similarity">
    <text evidence="2 9">Belongs to the cytochrome P450 family.</text>
</comment>
<dbReference type="CDD" id="cd11058">
    <property type="entry name" value="CYP60B-like"/>
    <property type="match status" value="1"/>
</dbReference>
<dbReference type="InterPro" id="IPR002401">
    <property type="entry name" value="Cyt_P450_E_grp-I"/>
</dbReference>
<dbReference type="OrthoDB" id="1470350at2759"/>
<evidence type="ECO:0000256" key="8">
    <source>
        <dbReference type="PIRSR" id="PIRSR602401-1"/>
    </source>
</evidence>
<dbReference type="PROSITE" id="PS00086">
    <property type="entry name" value="CYTOCHROME_P450"/>
    <property type="match status" value="1"/>
</dbReference>